<dbReference type="Gene3D" id="3.10.129.10">
    <property type="entry name" value="Hotdog Thioesterase"/>
    <property type="match status" value="1"/>
</dbReference>
<sequence>MSTDHMKRRLRSDYPFFLSYRTRWSDNDQYAHVNNAIYYHLFDAVVNNYLIDHCGMHPTKSEQIGLVVSSFCEFFSPVSFPDVLDLGLRVSRLGTSSVTYEVGVFRAKARPNDNHIVPACWQRKQEENPSDTITPVAVGGYTHVFVESTSRKATPIDAKLKSSLMKLMTHTATTAVSKL</sequence>
<evidence type="ECO:0000259" key="3">
    <source>
        <dbReference type="Pfam" id="PF03061"/>
    </source>
</evidence>
<organism evidence="4 5">
    <name type="scientific">Scleroderma citrinum Foug A</name>
    <dbReference type="NCBI Taxonomy" id="1036808"/>
    <lineage>
        <taxon>Eukaryota</taxon>
        <taxon>Fungi</taxon>
        <taxon>Dikarya</taxon>
        <taxon>Basidiomycota</taxon>
        <taxon>Agaricomycotina</taxon>
        <taxon>Agaricomycetes</taxon>
        <taxon>Agaricomycetidae</taxon>
        <taxon>Boletales</taxon>
        <taxon>Sclerodermatineae</taxon>
        <taxon>Sclerodermataceae</taxon>
        <taxon>Scleroderma</taxon>
    </lineage>
</organism>
<dbReference type="InParanoid" id="A0A0C3DVP3"/>
<keyword evidence="5" id="KW-1185">Reference proteome</keyword>
<dbReference type="CDD" id="cd00586">
    <property type="entry name" value="4HBT"/>
    <property type="match status" value="1"/>
</dbReference>
<dbReference type="PANTHER" id="PTHR31793">
    <property type="entry name" value="4-HYDROXYBENZOYL-COA THIOESTERASE FAMILY MEMBER"/>
    <property type="match status" value="1"/>
</dbReference>
<dbReference type="SUPFAM" id="SSF54637">
    <property type="entry name" value="Thioesterase/thiol ester dehydrase-isomerase"/>
    <property type="match status" value="1"/>
</dbReference>
<gene>
    <name evidence="4" type="ORF">SCLCIDRAFT_1213137</name>
</gene>
<evidence type="ECO:0000313" key="4">
    <source>
        <dbReference type="EMBL" id="KIM64635.1"/>
    </source>
</evidence>
<dbReference type="STRING" id="1036808.A0A0C3DVP3"/>
<dbReference type="GO" id="GO:0047617">
    <property type="term" value="F:fatty acyl-CoA hydrolase activity"/>
    <property type="evidence" value="ECO:0007669"/>
    <property type="project" value="TreeGrafter"/>
</dbReference>
<dbReference type="InterPro" id="IPR006683">
    <property type="entry name" value="Thioestr_dom"/>
</dbReference>
<feature type="domain" description="Thioesterase" evidence="3">
    <location>
        <begin position="31"/>
        <end position="108"/>
    </location>
</feature>
<proteinExistence type="inferred from homology"/>
<comment type="similarity">
    <text evidence="1">Belongs to the 4-hydroxybenzoyl-CoA thioesterase family.</text>
</comment>
<dbReference type="HOGENOM" id="CLU_101141_0_1_1"/>
<evidence type="ECO:0000256" key="1">
    <source>
        <dbReference type="ARBA" id="ARBA00005953"/>
    </source>
</evidence>
<dbReference type="OrthoDB" id="2420454at2759"/>
<reference evidence="5" key="2">
    <citation type="submission" date="2015-01" db="EMBL/GenBank/DDBJ databases">
        <title>Evolutionary Origins and Diversification of the Mycorrhizal Mutualists.</title>
        <authorList>
            <consortium name="DOE Joint Genome Institute"/>
            <consortium name="Mycorrhizal Genomics Consortium"/>
            <person name="Kohler A."/>
            <person name="Kuo A."/>
            <person name="Nagy L.G."/>
            <person name="Floudas D."/>
            <person name="Copeland A."/>
            <person name="Barry K.W."/>
            <person name="Cichocki N."/>
            <person name="Veneault-Fourrey C."/>
            <person name="LaButti K."/>
            <person name="Lindquist E.A."/>
            <person name="Lipzen A."/>
            <person name="Lundell T."/>
            <person name="Morin E."/>
            <person name="Murat C."/>
            <person name="Riley R."/>
            <person name="Ohm R."/>
            <person name="Sun H."/>
            <person name="Tunlid A."/>
            <person name="Henrissat B."/>
            <person name="Grigoriev I.V."/>
            <person name="Hibbett D.S."/>
            <person name="Martin F."/>
        </authorList>
    </citation>
    <scope>NUCLEOTIDE SEQUENCE [LARGE SCALE GENOMIC DNA]</scope>
    <source>
        <strain evidence="5">Foug A</strain>
    </source>
</reference>
<dbReference type="AlphaFoldDB" id="A0A0C3DVP3"/>
<keyword evidence="2" id="KW-0378">Hydrolase</keyword>
<dbReference type="InterPro" id="IPR050563">
    <property type="entry name" value="4-hydroxybenzoyl-CoA_TE"/>
</dbReference>
<dbReference type="EMBL" id="KN822027">
    <property type="protein sequence ID" value="KIM64635.1"/>
    <property type="molecule type" value="Genomic_DNA"/>
</dbReference>
<protein>
    <recommendedName>
        <fullName evidence="3">Thioesterase domain-containing protein</fullName>
    </recommendedName>
</protein>
<dbReference type="InterPro" id="IPR029069">
    <property type="entry name" value="HotDog_dom_sf"/>
</dbReference>
<accession>A0A0C3DVP3</accession>
<dbReference type="PANTHER" id="PTHR31793:SF27">
    <property type="entry name" value="NOVEL THIOESTERASE SUPERFAMILY DOMAIN AND SAPOSIN A-TYPE DOMAIN CONTAINING PROTEIN (0610012H03RIK)"/>
    <property type="match status" value="1"/>
</dbReference>
<dbReference type="Proteomes" id="UP000053989">
    <property type="component" value="Unassembled WGS sequence"/>
</dbReference>
<reference evidence="4 5" key="1">
    <citation type="submission" date="2014-04" db="EMBL/GenBank/DDBJ databases">
        <authorList>
            <consortium name="DOE Joint Genome Institute"/>
            <person name="Kuo A."/>
            <person name="Kohler A."/>
            <person name="Nagy L.G."/>
            <person name="Floudas D."/>
            <person name="Copeland A."/>
            <person name="Barry K.W."/>
            <person name="Cichocki N."/>
            <person name="Veneault-Fourrey C."/>
            <person name="LaButti K."/>
            <person name="Lindquist E.A."/>
            <person name="Lipzen A."/>
            <person name="Lundell T."/>
            <person name="Morin E."/>
            <person name="Murat C."/>
            <person name="Sun H."/>
            <person name="Tunlid A."/>
            <person name="Henrissat B."/>
            <person name="Grigoriev I.V."/>
            <person name="Hibbett D.S."/>
            <person name="Martin F."/>
            <person name="Nordberg H.P."/>
            <person name="Cantor M.N."/>
            <person name="Hua S.X."/>
        </authorList>
    </citation>
    <scope>NUCLEOTIDE SEQUENCE [LARGE SCALE GENOMIC DNA]</scope>
    <source>
        <strain evidence="4 5">Foug A</strain>
    </source>
</reference>
<evidence type="ECO:0000256" key="2">
    <source>
        <dbReference type="ARBA" id="ARBA00022801"/>
    </source>
</evidence>
<name>A0A0C3DVP3_9AGAM</name>
<dbReference type="Pfam" id="PF03061">
    <property type="entry name" value="4HBT"/>
    <property type="match status" value="1"/>
</dbReference>
<evidence type="ECO:0000313" key="5">
    <source>
        <dbReference type="Proteomes" id="UP000053989"/>
    </source>
</evidence>